<protein>
    <submittedName>
        <fullName evidence="1">Uncharacterized protein</fullName>
    </submittedName>
</protein>
<name>A0A1I4YFV0_9FLAO</name>
<dbReference type="AlphaFoldDB" id="A0A1I4YFV0"/>
<dbReference type="Proteomes" id="UP000199036">
    <property type="component" value="Unassembled WGS sequence"/>
</dbReference>
<evidence type="ECO:0000313" key="2">
    <source>
        <dbReference type="Proteomes" id="UP000199036"/>
    </source>
</evidence>
<dbReference type="EMBL" id="FOVI01000004">
    <property type="protein sequence ID" value="SFN36904.1"/>
    <property type="molecule type" value="Genomic_DNA"/>
</dbReference>
<accession>A0A1I4YFV0</accession>
<proteinExistence type="predicted"/>
<sequence length="183" mass="21165">MIVGFFSIFFLTSACHWDQDEDKIAGNKVLILKFSHDTNDFIEGKEYKSFNKTDQFTVTVSKETNPDEIITNVTYTETNALLLKASTLPLPEKGKIIIPQDFSQATAFERVETNDFVTPQNGYKEVELYILDESHFIDMWSKIQSLVKVREYLKSNPNQQIQVFFHQHSIGNSQGNWIFILKN</sequence>
<keyword evidence="2" id="KW-1185">Reference proteome</keyword>
<gene>
    <name evidence="1" type="ORF">SAMN05421741_104155</name>
</gene>
<evidence type="ECO:0000313" key="1">
    <source>
        <dbReference type="EMBL" id="SFN36904.1"/>
    </source>
</evidence>
<organism evidence="1 2">
    <name type="scientific">Paenimyroides ummariense</name>
    <dbReference type="NCBI Taxonomy" id="913024"/>
    <lineage>
        <taxon>Bacteria</taxon>
        <taxon>Pseudomonadati</taxon>
        <taxon>Bacteroidota</taxon>
        <taxon>Flavobacteriia</taxon>
        <taxon>Flavobacteriales</taxon>
        <taxon>Flavobacteriaceae</taxon>
        <taxon>Paenimyroides</taxon>
    </lineage>
</organism>
<reference evidence="2" key="1">
    <citation type="submission" date="2016-10" db="EMBL/GenBank/DDBJ databases">
        <authorList>
            <person name="Varghese N."/>
            <person name="Submissions S."/>
        </authorList>
    </citation>
    <scope>NUCLEOTIDE SEQUENCE [LARGE SCALE GENOMIC DNA]</scope>
    <source>
        <strain evidence="2">DS-12</strain>
    </source>
</reference>
<dbReference type="STRING" id="913024.SAMN05421741_104155"/>